<evidence type="ECO:0000313" key="4">
    <source>
        <dbReference type="Proteomes" id="UP000521943"/>
    </source>
</evidence>
<name>A0A8H6HFB2_9AGAR</name>
<proteinExistence type="predicted"/>
<dbReference type="Proteomes" id="UP000521943">
    <property type="component" value="Unassembled WGS sequence"/>
</dbReference>
<comment type="caution">
    <text evidence="3">The sequence shown here is derived from an EMBL/GenBank/DDBJ whole genome shotgun (WGS) entry which is preliminary data.</text>
</comment>
<keyword evidence="1" id="KW-0238">DNA-binding</keyword>
<sequence length="108" mass="12453">VCDEIEAEYYAEKKKKISLSHGTLRNLVNGGTTIQEFNAEKSHLTPEETEQVIKIVLELASWGHPFSYIRLKEYVDQILRARLGAKFPAKGVGVNWARRFRDRHADRL</sequence>
<dbReference type="InterPro" id="IPR006600">
    <property type="entry name" value="HTH_CenpB_DNA-bd_dom"/>
</dbReference>
<dbReference type="PROSITE" id="PS51253">
    <property type="entry name" value="HTH_CENPB"/>
    <property type="match status" value="1"/>
</dbReference>
<accession>A0A8H6HFB2</accession>
<protein>
    <recommendedName>
        <fullName evidence="2">HTH CENPB-type domain-containing protein</fullName>
    </recommendedName>
</protein>
<feature type="domain" description="HTH CENPB-type" evidence="2">
    <location>
        <begin position="36"/>
        <end position="108"/>
    </location>
</feature>
<evidence type="ECO:0000256" key="1">
    <source>
        <dbReference type="ARBA" id="ARBA00023125"/>
    </source>
</evidence>
<evidence type="ECO:0000313" key="3">
    <source>
        <dbReference type="EMBL" id="KAF6745207.1"/>
    </source>
</evidence>
<keyword evidence="4" id="KW-1185">Reference proteome</keyword>
<organism evidence="3 4">
    <name type="scientific">Ephemerocybe angulata</name>
    <dbReference type="NCBI Taxonomy" id="980116"/>
    <lineage>
        <taxon>Eukaryota</taxon>
        <taxon>Fungi</taxon>
        <taxon>Dikarya</taxon>
        <taxon>Basidiomycota</taxon>
        <taxon>Agaricomycotina</taxon>
        <taxon>Agaricomycetes</taxon>
        <taxon>Agaricomycetidae</taxon>
        <taxon>Agaricales</taxon>
        <taxon>Agaricineae</taxon>
        <taxon>Psathyrellaceae</taxon>
        <taxon>Ephemerocybe</taxon>
    </lineage>
</organism>
<dbReference type="EMBL" id="JACGCI010000109">
    <property type="protein sequence ID" value="KAF6745207.1"/>
    <property type="molecule type" value="Genomic_DNA"/>
</dbReference>
<dbReference type="AlphaFoldDB" id="A0A8H6HFB2"/>
<dbReference type="GO" id="GO:0003677">
    <property type="term" value="F:DNA binding"/>
    <property type="evidence" value="ECO:0007669"/>
    <property type="project" value="UniProtKB-KW"/>
</dbReference>
<feature type="non-terminal residue" evidence="3">
    <location>
        <position position="108"/>
    </location>
</feature>
<feature type="non-terminal residue" evidence="3">
    <location>
        <position position="1"/>
    </location>
</feature>
<reference evidence="3 4" key="1">
    <citation type="submission" date="2020-07" db="EMBL/GenBank/DDBJ databases">
        <title>Comparative genomics of pyrophilous fungi reveals a link between fire events and developmental genes.</title>
        <authorList>
            <consortium name="DOE Joint Genome Institute"/>
            <person name="Steindorff A.S."/>
            <person name="Carver A."/>
            <person name="Calhoun S."/>
            <person name="Stillman K."/>
            <person name="Liu H."/>
            <person name="Lipzen A."/>
            <person name="Pangilinan J."/>
            <person name="Labutti K."/>
            <person name="Bruns T.D."/>
            <person name="Grigoriev I.V."/>
        </authorList>
    </citation>
    <scope>NUCLEOTIDE SEQUENCE [LARGE SCALE GENOMIC DNA]</scope>
    <source>
        <strain evidence="3 4">CBS 144469</strain>
    </source>
</reference>
<dbReference type="OrthoDB" id="2668963at2759"/>
<gene>
    <name evidence="3" type="ORF">DFP72DRAFT_766826</name>
</gene>
<evidence type="ECO:0000259" key="2">
    <source>
        <dbReference type="PROSITE" id="PS51253"/>
    </source>
</evidence>